<evidence type="ECO:0000313" key="2">
    <source>
        <dbReference type="Proteomes" id="UP000616151"/>
    </source>
</evidence>
<comment type="caution">
    <text evidence="1">The sequence shown here is derived from an EMBL/GenBank/DDBJ whole genome shotgun (WGS) entry which is preliminary data.</text>
</comment>
<name>A0ACC5REN8_9HYPH</name>
<protein>
    <submittedName>
        <fullName evidence="1">Uncharacterized protein</fullName>
    </submittedName>
</protein>
<organism evidence="1 2">
    <name type="scientific">Taklimakanibacter albus</name>
    <dbReference type="NCBI Taxonomy" id="2800327"/>
    <lineage>
        <taxon>Bacteria</taxon>
        <taxon>Pseudomonadati</taxon>
        <taxon>Pseudomonadota</taxon>
        <taxon>Alphaproteobacteria</taxon>
        <taxon>Hyphomicrobiales</taxon>
        <taxon>Aestuariivirgaceae</taxon>
        <taxon>Taklimakanibacter</taxon>
    </lineage>
</organism>
<accession>A0ACC5REN8</accession>
<dbReference type="Proteomes" id="UP000616151">
    <property type="component" value="Unassembled WGS sequence"/>
</dbReference>
<keyword evidence="2" id="KW-1185">Reference proteome</keyword>
<gene>
    <name evidence="1" type="ORF">JHL16_32415</name>
</gene>
<proteinExistence type="predicted"/>
<dbReference type="EMBL" id="JAENHL010000008">
    <property type="protein sequence ID" value="MBK1871115.1"/>
    <property type="molecule type" value="Genomic_DNA"/>
</dbReference>
<reference evidence="1" key="1">
    <citation type="submission" date="2021-01" db="EMBL/GenBank/DDBJ databases">
        <authorList>
            <person name="Sun Q."/>
        </authorList>
    </citation>
    <scope>NUCLEOTIDE SEQUENCE</scope>
    <source>
        <strain evidence="1">YIM B02566</strain>
    </source>
</reference>
<evidence type="ECO:0000313" key="1">
    <source>
        <dbReference type="EMBL" id="MBK1871115.1"/>
    </source>
</evidence>
<sequence length="201" mass="23753">MRRSRWTRIKDSRAYRTLDRALSPLNWKKRQRMKQHVRARLAQAERDAQSVSYFQRELFRSLANLARPASEQIAYLQHIFRFMKMKQEDDWISAEELVLEYDDSFRGACGDPERGTLGWRHALGLTPEQIEALTRLDDKFDEIRGEESAESWTGLALKREPFWREVREMAIECLNLLEGRQWSLDPALNSNHSDAMEPARQ</sequence>